<dbReference type="RefSeq" id="WP_233734560.1">
    <property type="nucleotide sequence ID" value="NZ_JAJVCN010000005.1"/>
</dbReference>
<evidence type="ECO:0000313" key="2">
    <source>
        <dbReference type="Proteomes" id="UP001521150"/>
    </source>
</evidence>
<comment type="caution">
    <text evidence="1">The sequence shown here is derived from an EMBL/GenBank/DDBJ whole genome shotgun (WGS) entry which is preliminary data.</text>
</comment>
<organism evidence="1 2">
    <name type="scientific">Kibdelosporangium philippinense</name>
    <dbReference type="NCBI Taxonomy" id="211113"/>
    <lineage>
        <taxon>Bacteria</taxon>
        <taxon>Bacillati</taxon>
        <taxon>Actinomycetota</taxon>
        <taxon>Actinomycetes</taxon>
        <taxon>Pseudonocardiales</taxon>
        <taxon>Pseudonocardiaceae</taxon>
        <taxon>Kibdelosporangium</taxon>
    </lineage>
</organism>
<accession>A0ABS8ZZK0</accession>
<dbReference type="Proteomes" id="UP001521150">
    <property type="component" value="Unassembled WGS sequence"/>
</dbReference>
<dbReference type="EMBL" id="JAJVCN010000005">
    <property type="protein sequence ID" value="MCE7011802.1"/>
    <property type="molecule type" value="Genomic_DNA"/>
</dbReference>
<evidence type="ECO:0000313" key="1">
    <source>
        <dbReference type="EMBL" id="MCE7011802.1"/>
    </source>
</evidence>
<name>A0ABS8ZZK0_9PSEU</name>
<proteinExistence type="predicted"/>
<keyword evidence="2" id="KW-1185">Reference proteome</keyword>
<reference evidence="1 2" key="1">
    <citation type="submission" date="2021-12" db="EMBL/GenBank/DDBJ databases">
        <title>Genome sequence of Kibdelosporangium philippinense ATCC 49844.</title>
        <authorList>
            <person name="Fedorov E.A."/>
            <person name="Omeragic M."/>
            <person name="Shalygina K.F."/>
            <person name="Maclea K.S."/>
        </authorList>
    </citation>
    <scope>NUCLEOTIDE SEQUENCE [LARGE SCALE GENOMIC DNA]</scope>
    <source>
        <strain evidence="1 2">ATCC 49844</strain>
    </source>
</reference>
<gene>
    <name evidence="1" type="ORF">LWC34_54660</name>
</gene>
<protein>
    <submittedName>
        <fullName evidence="1">Uncharacterized protein</fullName>
    </submittedName>
</protein>
<sequence>MGPRVQPGRDDLGSTYLQAHPRGMEWLQLEATVAALTFEQLARLAETWVNDRPRQQARRRAIAALGFTHGRIASRWVRWADTFGLPHPPLTAEPTDILDHPYRLVDDDEVGIYVAGLLPLYDAALAILASDHTTGGDYELLSASWRRVCLPSRFTPATLYGPHTQTALASLSSACRFPRSCLTRMVRARRAISTDDWDSAADTVHQAALKLGFPYRGKCLYWEAVASAETAMDQSPAHPELAHALWGYAAVQVFAGQLPTESAAMLATPYRAGGRTRPPA</sequence>